<evidence type="ECO:0000313" key="3">
    <source>
        <dbReference type="Proteomes" id="UP000294933"/>
    </source>
</evidence>
<keyword evidence="3" id="KW-1185">Reference proteome</keyword>
<name>A0A4Y7PDK3_9AGAM</name>
<keyword evidence="1" id="KW-0472">Membrane</keyword>
<protein>
    <submittedName>
        <fullName evidence="2">Uncharacterized protein</fullName>
    </submittedName>
</protein>
<proteinExistence type="predicted"/>
<reference evidence="2 3" key="1">
    <citation type="submission" date="2018-06" db="EMBL/GenBank/DDBJ databases">
        <title>A transcriptomic atlas of mushroom development highlights an independent origin of complex multicellularity.</title>
        <authorList>
            <consortium name="DOE Joint Genome Institute"/>
            <person name="Krizsan K."/>
            <person name="Almasi E."/>
            <person name="Merenyi Z."/>
            <person name="Sahu N."/>
            <person name="Viragh M."/>
            <person name="Koszo T."/>
            <person name="Mondo S."/>
            <person name="Kiss B."/>
            <person name="Balint B."/>
            <person name="Kues U."/>
            <person name="Barry K."/>
            <person name="Hegedus J.C."/>
            <person name="Henrissat B."/>
            <person name="Johnson J."/>
            <person name="Lipzen A."/>
            <person name="Ohm R."/>
            <person name="Nagy I."/>
            <person name="Pangilinan J."/>
            <person name="Yan J."/>
            <person name="Xiong Y."/>
            <person name="Grigoriev I.V."/>
            <person name="Hibbett D.S."/>
            <person name="Nagy L.G."/>
        </authorList>
    </citation>
    <scope>NUCLEOTIDE SEQUENCE [LARGE SCALE GENOMIC DNA]</scope>
    <source>
        <strain evidence="2 3">SZMC22713</strain>
    </source>
</reference>
<accession>A0A4Y7PDK3</accession>
<dbReference type="STRING" id="50990.A0A4Y7PDK3"/>
<dbReference type="Proteomes" id="UP000294933">
    <property type="component" value="Unassembled WGS sequence"/>
</dbReference>
<gene>
    <name evidence="2" type="ORF">BD410DRAFT_779251</name>
</gene>
<sequence length="318" mass="34647">MAVTLVASTFRSLLTPIAPFTWYDIPISTLDVLAALRLCVVLRQLREVAQAEHRASRSSPTDEEEEKSFVKDATTALVVVYGGEAVVLPWLGTSPSFLFSPVVPGLYTFLTYVVESLPSIPPMSLRTELPLSILDGFSRSYLLCDLIPPVVTTLKTRDLADSPWTMIISALFIPNTGFLLVSLFSMLHPSGYALATPPELRTRGWTTMDLWVAPLVTGLYALTTHTQPAWGAVHEGVYTLVRGTAVGGDGEGEKGVQAVERETARAACALLLMGLFITRTMKNFGGDFVREMFAGGSSKVIMRSKVDGKPYRGKVKTQ</sequence>
<dbReference type="EMBL" id="ML170683">
    <property type="protein sequence ID" value="TDL13363.1"/>
    <property type="molecule type" value="Genomic_DNA"/>
</dbReference>
<keyword evidence="1" id="KW-1133">Transmembrane helix</keyword>
<evidence type="ECO:0000313" key="2">
    <source>
        <dbReference type="EMBL" id="TDL13363.1"/>
    </source>
</evidence>
<evidence type="ECO:0000256" key="1">
    <source>
        <dbReference type="SAM" id="Phobius"/>
    </source>
</evidence>
<dbReference type="OrthoDB" id="3192156at2759"/>
<dbReference type="AlphaFoldDB" id="A0A4Y7PDK3"/>
<keyword evidence="1" id="KW-0812">Transmembrane</keyword>
<dbReference type="VEuPathDB" id="FungiDB:BD410DRAFT_779251"/>
<organism evidence="2 3">
    <name type="scientific">Rickenella mellea</name>
    <dbReference type="NCBI Taxonomy" id="50990"/>
    <lineage>
        <taxon>Eukaryota</taxon>
        <taxon>Fungi</taxon>
        <taxon>Dikarya</taxon>
        <taxon>Basidiomycota</taxon>
        <taxon>Agaricomycotina</taxon>
        <taxon>Agaricomycetes</taxon>
        <taxon>Hymenochaetales</taxon>
        <taxon>Rickenellaceae</taxon>
        <taxon>Rickenella</taxon>
    </lineage>
</organism>
<feature type="transmembrane region" description="Helical" evidence="1">
    <location>
        <begin position="164"/>
        <end position="187"/>
    </location>
</feature>